<organism evidence="3 4">
    <name type="scientific">Achromobacter insolitus</name>
    <dbReference type="NCBI Taxonomy" id="217204"/>
    <lineage>
        <taxon>Bacteria</taxon>
        <taxon>Pseudomonadati</taxon>
        <taxon>Pseudomonadota</taxon>
        <taxon>Betaproteobacteria</taxon>
        <taxon>Burkholderiales</taxon>
        <taxon>Alcaligenaceae</taxon>
        <taxon>Achromobacter</taxon>
    </lineage>
</organism>
<dbReference type="SUPFAM" id="SSF53850">
    <property type="entry name" value="Periplasmic binding protein-like II"/>
    <property type="match status" value="1"/>
</dbReference>
<dbReference type="CDD" id="cd07012">
    <property type="entry name" value="PBP2_Bug_TTT"/>
    <property type="match status" value="1"/>
</dbReference>
<dbReference type="PANTHER" id="PTHR42928">
    <property type="entry name" value="TRICARBOXYLATE-BINDING PROTEIN"/>
    <property type="match status" value="1"/>
</dbReference>
<dbReference type="InterPro" id="IPR042100">
    <property type="entry name" value="Bug_dom1"/>
</dbReference>
<comment type="similarity">
    <text evidence="1">Belongs to the UPF0065 (bug) family.</text>
</comment>
<feature type="signal peptide" evidence="2">
    <location>
        <begin position="1"/>
        <end position="23"/>
    </location>
</feature>
<protein>
    <submittedName>
        <fullName evidence="3">Uncharacterized protein</fullName>
    </submittedName>
</protein>
<evidence type="ECO:0000256" key="2">
    <source>
        <dbReference type="SAM" id="SignalP"/>
    </source>
</evidence>
<dbReference type="RefSeq" id="WP_175202298.1">
    <property type="nucleotide sequence ID" value="NZ_CADILH010000003.1"/>
</dbReference>
<dbReference type="PIRSF" id="PIRSF017082">
    <property type="entry name" value="YflP"/>
    <property type="match status" value="1"/>
</dbReference>
<dbReference type="Gene3D" id="3.40.190.150">
    <property type="entry name" value="Bordetella uptake gene, domain 1"/>
    <property type="match status" value="1"/>
</dbReference>
<proteinExistence type="inferred from homology"/>
<dbReference type="InterPro" id="IPR005064">
    <property type="entry name" value="BUG"/>
</dbReference>
<dbReference type="Pfam" id="PF03401">
    <property type="entry name" value="TctC"/>
    <property type="match status" value="1"/>
</dbReference>
<keyword evidence="4" id="KW-1185">Reference proteome</keyword>
<dbReference type="Proteomes" id="UP000494183">
    <property type="component" value="Unassembled WGS sequence"/>
</dbReference>
<evidence type="ECO:0000313" key="3">
    <source>
        <dbReference type="EMBL" id="CAB3931135.1"/>
    </source>
</evidence>
<dbReference type="EMBL" id="CADILH010000003">
    <property type="protein sequence ID" value="CAB3931135.1"/>
    <property type="molecule type" value="Genomic_DNA"/>
</dbReference>
<dbReference type="Gene3D" id="3.40.190.10">
    <property type="entry name" value="Periplasmic binding protein-like II"/>
    <property type="match status" value="1"/>
</dbReference>
<evidence type="ECO:0000256" key="1">
    <source>
        <dbReference type="ARBA" id="ARBA00006987"/>
    </source>
</evidence>
<feature type="chain" id="PRO_5028852201" evidence="2">
    <location>
        <begin position="24"/>
        <end position="322"/>
    </location>
</feature>
<reference evidence="3 4" key="1">
    <citation type="submission" date="2020-04" db="EMBL/GenBank/DDBJ databases">
        <authorList>
            <person name="De Canck E."/>
        </authorList>
    </citation>
    <scope>NUCLEOTIDE SEQUENCE [LARGE SCALE GENOMIC DNA]</scope>
    <source>
        <strain evidence="3 4">LMG 6000</strain>
    </source>
</reference>
<name>A0A6S7F7E6_9BURK</name>
<dbReference type="AlphaFoldDB" id="A0A6S7F7E6"/>
<dbReference type="PANTHER" id="PTHR42928:SF5">
    <property type="entry name" value="BLR1237 PROTEIN"/>
    <property type="match status" value="1"/>
</dbReference>
<evidence type="ECO:0000313" key="4">
    <source>
        <dbReference type="Proteomes" id="UP000494183"/>
    </source>
</evidence>
<keyword evidence="2" id="KW-0732">Signal</keyword>
<sequence>MFRYAVKLAGMLAAACIPLSAQAAQAFPDKPVRLIVAYTPGGATDVIARILAAQLTASWGQQVIVENRSGASGMIGAEQVARAKPDGYTLLLAYTPEVSINKLVYKQMRYDPLKDLQPIALVADAPLVLVSGPKLPATTYADLKRQGAQAPLVYGSPGTGGQQHLAGELLRVRSGMNLTHVPYRGTALAVADLVGGQIDIFFATAPAIIGQIGAGKLHPLFIAGPRRQDVLPATPTAKEAGLDDFDISNWFGLFGPAGMPAALVDRISKDTAQALQSTDVKEKLQGQGLAISYKPPQEFKAYIGAEMAKYGAIIKATGLEPQ</sequence>
<accession>A0A6S7F7E6</accession>
<gene>
    <name evidence="3" type="ORF">LMG6000_02000</name>
</gene>